<keyword evidence="2" id="KW-0812">Transmembrane</keyword>
<protein>
    <recommendedName>
        <fullName evidence="5">DUF3558 domain-containing protein</fullName>
    </recommendedName>
</protein>
<evidence type="ECO:0000256" key="2">
    <source>
        <dbReference type="SAM" id="Phobius"/>
    </source>
</evidence>
<sequence length="260" mass="26821">MAEIEDTPPTTQPLPTLPSTRPLPAQATPATLPDPADLRPAGPTRRWTWLLAGITAGAGTAALVLGLVANLVTPATTAAPAPTATATPASSDPASPTTAPYTTLVAGCALLRPETVDRYAKGAACTEHKPVGGTTLANGSWSSREPGLTEMLVMVMLSPFADRIYQQTLSSDRTMAATAGMKTTDDRAVPDLGEKATLLYTTASGFGHVDLVVLQRNALLTIRYEAHTLSGYTLKDIPPADAEAAATACAQDALATLTTS</sequence>
<dbReference type="EMBL" id="WBOF01000002">
    <property type="protein sequence ID" value="MQS16010.1"/>
    <property type="molecule type" value="Genomic_DNA"/>
</dbReference>
<feature type="transmembrane region" description="Helical" evidence="2">
    <location>
        <begin position="49"/>
        <end position="72"/>
    </location>
</feature>
<accession>A0A6N7KWW7</accession>
<dbReference type="OrthoDB" id="4288986at2"/>
<keyword evidence="4" id="KW-1185">Reference proteome</keyword>
<reference evidence="3 4" key="1">
    <citation type="submission" date="2019-09" db="EMBL/GenBank/DDBJ databases">
        <title>Genome Sequences of Streptomyces kaniharaensis ATCC 21070.</title>
        <authorList>
            <person name="Zhu W."/>
            <person name="De Crecy-Lagard V."/>
            <person name="Richards N.G."/>
        </authorList>
    </citation>
    <scope>NUCLEOTIDE SEQUENCE [LARGE SCALE GENOMIC DNA]</scope>
    <source>
        <strain evidence="3 4">SF-557</strain>
    </source>
</reference>
<evidence type="ECO:0008006" key="5">
    <source>
        <dbReference type="Google" id="ProtNLM"/>
    </source>
</evidence>
<keyword evidence="2" id="KW-1133">Transmembrane helix</keyword>
<dbReference type="AlphaFoldDB" id="A0A6N7KWW7"/>
<evidence type="ECO:0000256" key="1">
    <source>
        <dbReference type="SAM" id="MobiDB-lite"/>
    </source>
</evidence>
<dbReference type="Proteomes" id="UP000450000">
    <property type="component" value="Unassembled WGS sequence"/>
</dbReference>
<proteinExistence type="predicted"/>
<feature type="compositionally biased region" description="Low complexity" evidence="1">
    <location>
        <begin position="17"/>
        <end position="35"/>
    </location>
</feature>
<keyword evidence="2" id="KW-0472">Membrane</keyword>
<evidence type="ECO:0000313" key="3">
    <source>
        <dbReference type="EMBL" id="MQS16010.1"/>
    </source>
</evidence>
<dbReference type="RefSeq" id="WP_153466770.1">
    <property type="nucleotide sequence ID" value="NZ_WBOF01000002.1"/>
</dbReference>
<gene>
    <name evidence="3" type="ORF">F7Q99_28120</name>
</gene>
<evidence type="ECO:0000313" key="4">
    <source>
        <dbReference type="Proteomes" id="UP000450000"/>
    </source>
</evidence>
<comment type="caution">
    <text evidence="3">The sequence shown here is derived from an EMBL/GenBank/DDBJ whole genome shotgun (WGS) entry which is preliminary data.</text>
</comment>
<name>A0A6N7KWW7_9ACTN</name>
<organism evidence="3 4">
    <name type="scientific">Streptomyces kaniharaensis</name>
    <dbReference type="NCBI Taxonomy" id="212423"/>
    <lineage>
        <taxon>Bacteria</taxon>
        <taxon>Bacillati</taxon>
        <taxon>Actinomycetota</taxon>
        <taxon>Actinomycetes</taxon>
        <taxon>Kitasatosporales</taxon>
        <taxon>Streptomycetaceae</taxon>
        <taxon>Streptomyces</taxon>
    </lineage>
</organism>
<feature type="region of interest" description="Disordered" evidence="1">
    <location>
        <begin position="1"/>
        <end position="41"/>
    </location>
</feature>
<feature type="region of interest" description="Disordered" evidence="1">
    <location>
        <begin position="79"/>
        <end position="98"/>
    </location>
</feature>